<evidence type="ECO:0000313" key="2">
    <source>
        <dbReference type="Proteomes" id="UP000002363"/>
    </source>
</evidence>
<evidence type="ECO:0000313" key="1">
    <source>
        <dbReference type="EMBL" id="ADF61139.1"/>
    </source>
</evidence>
<organism evidence="1 2">
    <name type="scientific">Enterobacter cloacae subsp. cloacae (strain ATCC 13047 / DSM 30054 / NBRC 13535 / NCTC 10005 / WDCM 00083 / NCDC 279-56)</name>
    <dbReference type="NCBI Taxonomy" id="716541"/>
    <lineage>
        <taxon>Bacteria</taxon>
        <taxon>Pseudomonadati</taxon>
        <taxon>Pseudomonadota</taxon>
        <taxon>Gammaproteobacteria</taxon>
        <taxon>Enterobacterales</taxon>
        <taxon>Enterobacteriaceae</taxon>
        <taxon>Enterobacter</taxon>
        <taxon>Enterobacter cloacae complex</taxon>
    </lineage>
</organism>
<sequence length="68" mass="8130">MTEKELQENLVYLMKKYVRESQQEAFYEDISMPEVPVKGILAEFNKVKKRTVDEADGVLIRDIYFYFC</sequence>
<dbReference type="OrthoDB" id="5879165at2"/>
<dbReference type="EMBL" id="CP001918">
    <property type="protein sequence ID" value="ADF61139.1"/>
    <property type="molecule type" value="Genomic_DNA"/>
</dbReference>
<accession>A0A0H3CGY1</accession>
<name>A0A0H3CGY1_ENTCC</name>
<gene>
    <name evidence="1" type="ordered locus">ECL_01580</name>
</gene>
<protein>
    <submittedName>
        <fullName evidence="1">Uncharacterized protein</fullName>
    </submittedName>
</protein>
<dbReference type="AlphaFoldDB" id="A0A0H3CGY1"/>
<dbReference type="Proteomes" id="UP000002363">
    <property type="component" value="Chromosome"/>
</dbReference>
<dbReference type="HOGENOM" id="CLU_204073_0_0_6"/>
<dbReference type="eggNOG" id="ENOG5033G8E">
    <property type="taxonomic scope" value="Bacteria"/>
</dbReference>
<dbReference type="KEGG" id="enc:ECL_01580"/>
<dbReference type="RefSeq" id="WP_013096217.1">
    <property type="nucleotide sequence ID" value="NC_014121.1"/>
</dbReference>
<reference evidence="1 2" key="1">
    <citation type="journal article" date="2010" name="J. Bacteriol.">
        <title>Complete genome sequence of Enterobacter cloacae subsp. cloacae type strain ATCC 13047.</title>
        <authorList>
            <person name="Ren Y."/>
            <person name="Ren Y."/>
            <person name="Zhou Z."/>
            <person name="Guo X."/>
            <person name="Li Y."/>
            <person name="Feng L."/>
            <person name="Wang L."/>
        </authorList>
    </citation>
    <scope>NUCLEOTIDE SEQUENCE [LARGE SCALE GENOMIC DNA]</scope>
    <source>
        <strain evidence="2">ATCC 13047 / DSM 30054 / NBRC 13535 / NCTC 10005 / WDCM 00083 / NCDC 279-56</strain>
    </source>
</reference>
<keyword evidence="2" id="KW-1185">Reference proteome</keyword>
<dbReference type="EnsemblBacteria" id="ADF61139">
    <property type="protein sequence ID" value="ADF61139"/>
    <property type="gene ID" value="ECL_01580"/>
</dbReference>
<proteinExistence type="predicted"/>